<dbReference type="InterPro" id="IPR043502">
    <property type="entry name" value="DNA/RNA_pol_sf"/>
</dbReference>
<keyword evidence="2" id="KW-0515">Mutator protein</keyword>
<dbReference type="AlphaFoldDB" id="A0A0K8MKH5"/>
<keyword evidence="3" id="KW-0548">Nucleotidyltransferase</keyword>
<dbReference type="RefSeq" id="WP_061993692.1">
    <property type="nucleotide sequence ID" value="NZ_DF968005.1"/>
</dbReference>
<dbReference type="Proteomes" id="UP000253891">
    <property type="component" value="Unassembled WGS sequence"/>
</dbReference>
<name>A0A0K8MKH5_9LACO</name>
<organism evidence="7 8">
    <name type="scientific">Fructobacillus ficulneus</name>
    <dbReference type="NCBI Taxonomy" id="157463"/>
    <lineage>
        <taxon>Bacteria</taxon>
        <taxon>Bacillati</taxon>
        <taxon>Bacillota</taxon>
        <taxon>Bacilli</taxon>
        <taxon>Lactobacillales</taxon>
        <taxon>Lactobacillaceae</taxon>
        <taxon>Fructobacillus</taxon>
    </lineage>
</organism>
<dbReference type="GO" id="GO:0003887">
    <property type="term" value="F:DNA-directed DNA polymerase activity"/>
    <property type="evidence" value="ECO:0007669"/>
    <property type="project" value="UniProtKB-KW"/>
</dbReference>
<dbReference type="GO" id="GO:0003684">
    <property type="term" value="F:damaged DNA binding"/>
    <property type="evidence" value="ECO:0007669"/>
    <property type="project" value="InterPro"/>
</dbReference>
<evidence type="ECO:0000256" key="1">
    <source>
        <dbReference type="ARBA" id="ARBA00010945"/>
    </source>
</evidence>
<dbReference type="Gene3D" id="3.30.1490.100">
    <property type="entry name" value="DNA polymerase, Y-family, little finger domain"/>
    <property type="match status" value="1"/>
</dbReference>
<reference evidence="7 8" key="1">
    <citation type="journal article" date="2015" name="BMC Genomics">
        <title>Comparative genomics of Fructobacillus spp. and Leuconostoc spp. reveals niche-specific evolution of Fructobacillus spp.</title>
        <authorList>
            <person name="Endo A."/>
            <person name="Tanizawa Y."/>
            <person name="Tanaka N."/>
            <person name="Maeno S."/>
            <person name="Kumar H."/>
            <person name="Shiwa Y."/>
            <person name="Okada S."/>
            <person name="Yoshikawa H."/>
            <person name="Dicks L."/>
            <person name="Nakagawa J."/>
            <person name="Arita M."/>
        </authorList>
    </citation>
    <scope>NUCLEOTIDE SEQUENCE [LARGE SCALE GENOMIC DNA]</scope>
    <source>
        <strain evidence="7 8">JCM 12225</strain>
    </source>
</reference>
<dbReference type="GO" id="GO:0005829">
    <property type="term" value="C:cytosol"/>
    <property type="evidence" value="ECO:0007669"/>
    <property type="project" value="TreeGrafter"/>
</dbReference>
<dbReference type="PROSITE" id="PS50173">
    <property type="entry name" value="UMUC"/>
    <property type="match status" value="1"/>
</dbReference>
<comment type="similarity">
    <text evidence="1">Belongs to the DNA polymerase type-Y family.</text>
</comment>
<dbReference type="InterPro" id="IPR036775">
    <property type="entry name" value="DNA_pol_Y-fam_lit_finger_sf"/>
</dbReference>
<dbReference type="PANTHER" id="PTHR11076">
    <property type="entry name" value="DNA REPAIR POLYMERASE UMUC / TRANSFERASE FAMILY MEMBER"/>
    <property type="match status" value="1"/>
</dbReference>
<dbReference type="GO" id="GO:0042276">
    <property type="term" value="P:error-prone translesion synthesis"/>
    <property type="evidence" value="ECO:0007669"/>
    <property type="project" value="TreeGrafter"/>
</dbReference>
<dbReference type="GO" id="GO:0009432">
    <property type="term" value="P:SOS response"/>
    <property type="evidence" value="ECO:0007669"/>
    <property type="project" value="TreeGrafter"/>
</dbReference>
<dbReference type="InterPro" id="IPR050116">
    <property type="entry name" value="DNA_polymerase-Y"/>
</dbReference>
<evidence type="ECO:0000313" key="7">
    <source>
        <dbReference type="EMBL" id="GAP00395.1"/>
    </source>
</evidence>
<dbReference type="Gene3D" id="3.30.70.270">
    <property type="match status" value="1"/>
</dbReference>
<sequence>MRAEQLQAIYQHEKRRVVFLIDSKSFYASVEAVERNLNPLKAMLVVMSHQENQSGGLVLASSPVAKKQLGISNVTRQKDVPDVPGLIKAEPRMNVYIQKNLEINAIYQQYVDDDHLLPYSIDESILDITDFWHLFGDSPVEVAKKIQRQVRHETGIYLSVGIGDSPVLAKLALDLAAKKAPDLLAEWHYEDVPEKLWPVTDFSKVWSIGKKTADKLERWGIHSLGDLARSNPYLMKERLGLVGEQLYALAWGIDRSDLGEETVVKDKSYGNSQVLPADYHDREAIQVVIQEMADQVASRLRAHGQQASLASLYLGYANQGIQFNTRHRNQTGLHQSIRIEPTNRTQTLMTVLTDLFQQHWSGQPVRYIGVTFSGLHTEKIQAISLFDPEPAQEASEEDPIDAVVDQIRQRFGTASLVRSHSLEKGATAISRANLVGGHNGGNAYE</sequence>
<evidence type="ECO:0000256" key="5">
    <source>
        <dbReference type="ARBA" id="ARBA00022932"/>
    </source>
</evidence>
<feature type="domain" description="UmuC" evidence="6">
    <location>
        <begin position="18"/>
        <end position="209"/>
    </location>
</feature>
<dbReference type="CDD" id="cd01700">
    <property type="entry name" value="PolY_Pol_V_umuC"/>
    <property type="match status" value="1"/>
</dbReference>
<gene>
    <name evidence="7" type="ORF">FFIC_284120</name>
</gene>
<keyword evidence="5" id="KW-0239">DNA-directed DNA polymerase</keyword>
<keyword evidence="4" id="KW-0235">DNA replication</keyword>
<keyword evidence="5" id="KW-0808">Transferase</keyword>
<proteinExistence type="inferred from homology"/>
<dbReference type="EMBL" id="DF968005">
    <property type="protein sequence ID" value="GAP00395.1"/>
    <property type="molecule type" value="Genomic_DNA"/>
</dbReference>
<evidence type="ECO:0000256" key="3">
    <source>
        <dbReference type="ARBA" id="ARBA00022695"/>
    </source>
</evidence>
<protein>
    <submittedName>
        <fullName evidence="7">ImpB/MucB/SamB family protein</fullName>
    </submittedName>
</protein>
<dbReference type="PANTHER" id="PTHR11076:SF35">
    <property type="entry name" value="DNA REPAIR PROTEIN HOMOLOG YOBH"/>
    <property type="match status" value="1"/>
</dbReference>
<dbReference type="SUPFAM" id="SSF56672">
    <property type="entry name" value="DNA/RNA polymerases"/>
    <property type="match status" value="1"/>
</dbReference>
<evidence type="ECO:0000313" key="8">
    <source>
        <dbReference type="Proteomes" id="UP000253891"/>
    </source>
</evidence>
<accession>A0A0K8MKH5</accession>
<dbReference type="GO" id="GO:0006281">
    <property type="term" value="P:DNA repair"/>
    <property type="evidence" value="ECO:0007669"/>
    <property type="project" value="InterPro"/>
</dbReference>
<keyword evidence="8" id="KW-1185">Reference proteome</keyword>
<evidence type="ECO:0000259" key="6">
    <source>
        <dbReference type="PROSITE" id="PS50173"/>
    </source>
</evidence>
<dbReference type="STRING" id="157463.GCA_001047075_01282"/>
<dbReference type="SUPFAM" id="SSF100879">
    <property type="entry name" value="Lesion bypass DNA polymerase (Y-family), little finger domain"/>
    <property type="match status" value="1"/>
</dbReference>
<dbReference type="Gene3D" id="3.40.1170.60">
    <property type="match status" value="1"/>
</dbReference>
<evidence type="ECO:0000256" key="2">
    <source>
        <dbReference type="ARBA" id="ARBA00022457"/>
    </source>
</evidence>
<dbReference type="Gene3D" id="1.10.150.20">
    <property type="entry name" value="5' to 3' exonuclease, C-terminal subdomain"/>
    <property type="match status" value="1"/>
</dbReference>
<dbReference type="GO" id="GO:0006260">
    <property type="term" value="P:DNA replication"/>
    <property type="evidence" value="ECO:0007669"/>
    <property type="project" value="UniProtKB-KW"/>
</dbReference>
<dbReference type="OrthoDB" id="9808813at2"/>
<dbReference type="InterPro" id="IPR024728">
    <property type="entry name" value="PolY_HhH_motif"/>
</dbReference>
<dbReference type="Pfam" id="PF11799">
    <property type="entry name" value="IMS_C"/>
    <property type="match status" value="1"/>
</dbReference>
<dbReference type="Pfam" id="PF00817">
    <property type="entry name" value="IMS"/>
    <property type="match status" value="1"/>
</dbReference>
<dbReference type="InterPro" id="IPR001126">
    <property type="entry name" value="UmuC"/>
</dbReference>
<dbReference type="InterPro" id="IPR043128">
    <property type="entry name" value="Rev_trsase/Diguanyl_cyclase"/>
</dbReference>
<evidence type="ECO:0000256" key="4">
    <source>
        <dbReference type="ARBA" id="ARBA00022705"/>
    </source>
</evidence>
<dbReference type="Pfam" id="PF11798">
    <property type="entry name" value="IMS_HHH"/>
    <property type="match status" value="1"/>
</dbReference>
<dbReference type="InterPro" id="IPR017961">
    <property type="entry name" value="DNA_pol_Y-fam_little_finger"/>
</dbReference>